<proteinExistence type="predicted"/>
<gene>
    <name evidence="1" type="ORF">MUCCIDRAFT_109528</name>
</gene>
<accession>A0A168N1I7</accession>
<keyword evidence="2" id="KW-1185">Reference proteome</keyword>
<organism evidence="1 2">
    <name type="scientific">Mucor lusitanicus CBS 277.49</name>
    <dbReference type="NCBI Taxonomy" id="747725"/>
    <lineage>
        <taxon>Eukaryota</taxon>
        <taxon>Fungi</taxon>
        <taxon>Fungi incertae sedis</taxon>
        <taxon>Mucoromycota</taxon>
        <taxon>Mucoromycotina</taxon>
        <taxon>Mucoromycetes</taxon>
        <taxon>Mucorales</taxon>
        <taxon>Mucorineae</taxon>
        <taxon>Mucoraceae</taxon>
        <taxon>Mucor</taxon>
    </lineage>
</organism>
<dbReference type="VEuPathDB" id="FungiDB:MUCCIDRAFT_109528"/>
<protein>
    <submittedName>
        <fullName evidence="1">Uncharacterized protein</fullName>
    </submittedName>
</protein>
<evidence type="ECO:0000313" key="1">
    <source>
        <dbReference type="EMBL" id="OAD05658.1"/>
    </source>
</evidence>
<dbReference type="OrthoDB" id="2281594at2759"/>
<name>A0A168N1I7_MUCCL</name>
<evidence type="ECO:0000313" key="2">
    <source>
        <dbReference type="Proteomes" id="UP000077051"/>
    </source>
</evidence>
<dbReference type="EMBL" id="AMYB01000003">
    <property type="protein sequence ID" value="OAD05658.1"/>
    <property type="molecule type" value="Genomic_DNA"/>
</dbReference>
<dbReference type="Proteomes" id="UP000077051">
    <property type="component" value="Unassembled WGS sequence"/>
</dbReference>
<reference evidence="1 2" key="1">
    <citation type="submission" date="2015-06" db="EMBL/GenBank/DDBJ databases">
        <title>Expansion of signal transduction pathways in fungi by whole-genome duplication.</title>
        <authorList>
            <consortium name="DOE Joint Genome Institute"/>
            <person name="Corrochano L.M."/>
            <person name="Kuo A."/>
            <person name="Marcet-Houben M."/>
            <person name="Polaino S."/>
            <person name="Salamov A."/>
            <person name="Villalobos J.M."/>
            <person name="Alvarez M.I."/>
            <person name="Avalos J."/>
            <person name="Benito E.P."/>
            <person name="Benoit I."/>
            <person name="Burger G."/>
            <person name="Camino L.P."/>
            <person name="Canovas D."/>
            <person name="Cerda-Olmedo E."/>
            <person name="Cheng J.-F."/>
            <person name="Dominguez A."/>
            <person name="Elias M."/>
            <person name="Eslava A.P."/>
            <person name="Glaser F."/>
            <person name="Grimwood J."/>
            <person name="Gutierrez G."/>
            <person name="Heitman J."/>
            <person name="Henrissat B."/>
            <person name="Iturriaga E.A."/>
            <person name="Lang B.F."/>
            <person name="Lavin J.L."/>
            <person name="Lee S."/>
            <person name="Li W."/>
            <person name="Lindquist E."/>
            <person name="Lopez-Garcia S."/>
            <person name="Luque E.M."/>
            <person name="Marcos A.T."/>
            <person name="Martin J."/>
            <person name="Mccluskey K."/>
            <person name="Medina H.R."/>
            <person name="Miralles-Duran A."/>
            <person name="Miyazaki A."/>
            <person name="Munoz-Torres E."/>
            <person name="Oguiza J.A."/>
            <person name="Ohm R."/>
            <person name="Olmedo M."/>
            <person name="Orejas M."/>
            <person name="Ortiz-Castellanos L."/>
            <person name="Pisabarro A.G."/>
            <person name="Rodriguez-Romero J."/>
            <person name="Ruiz-Herrera J."/>
            <person name="Ruiz-Vazquez R."/>
            <person name="Sanz C."/>
            <person name="Schackwitz W."/>
            <person name="Schmutz J."/>
            <person name="Shahriari M."/>
            <person name="Shelest E."/>
            <person name="Silva-Franco F."/>
            <person name="Soanes D."/>
            <person name="Syed K."/>
            <person name="Tagua V.G."/>
            <person name="Talbot N.J."/>
            <person name="Thon M."/>
            <person name="De Vries R.P."/>
            <person name="Wiebenga A."/>
            <person name="Yadav J.S."/>
            <person name="Braun E.L."/>
            <person name="Baker S."/>
            <person name="Garre V."/>
            <person name="Horwitz B."/>
            <person name="Torres-Martinez S."/>
            <person name="Idnurm A."/>
            <person name="Herrera-Estrella A."/>
            <person name="Gabaldon T."/>
            <person name="Grigoriev I.V."/>
        </authorList>
    </citation>
    <scope>NUCLEOTIDE SEQUENCE [LARGE SCALE GENOMIC DNA]</scope>
    <source>
        <strain evidence="1 2">CBS 277.49</strain>
    </source>
</reference>
<comment type="caution">
    <text evidence="1">The sequence shown here is derived from an EMBL/GenBank/DDBJ whole genome shotgun (WGS) entry which is preliminary data.</text>
</comment>
<dbReference type="AlphaFoldDB" id="A0A168N1I7"/>
<sequence length="236" mass="26375">MKMRFMGMVVLNEDLKSFKKASRSLPDHDGAESQLAFDFLEDVFRAAYEAYSTRQDIRDGESTFNALYIYPFLLTVCKALRDHSCQADFKRGEANLVAMSKQLIALGLKVDDKSQYKADESIKLYRIKQLEILLLEISGSLGNTDKVKINFDHHKGVFGSLAMLKTIADEFSLASVDLFQQGLLENSVNSLVALREDSPSTHTLSNIVNPSILRLIQDEDSAGMGNLGPFYSPPHD</sequence>